<reference evidence="1" key="2">
    <citation type="submission" date="2023-01" db="EMBL/GenBank/DDBJ databases">
        <title>Draft genome sequence of Algimonas ampicilliniresistens strain NBRC 108219.</title>
        <authorList>
            <person name="Sun Q."/>
            <person name="Mori K."/>
        </authorList>
    </citation>
    <scope>NUCLEOTIDE SEQUENCE</scope>
    <source>
        <strain evidence="1">NBRC 108219</strain>
    </source>
</reference>
<comment type="caution">
    <text evidence="1">The sequence shown here is derived from an EMBL/GenBank/DDBJ whole genome shotgun (WGS) entry which is preliminary data.</text>
</comment>
<protein>
    <submittedName>
        <fullName evidence="1">Uncharacterized protein</fullName>
    </submittedName>
</protein>
<organism evidence="1 2">
    <name type="scientific">Algimonas ampicilliniresistens</name>
    <dbReference type="NCBI Taxonomy" id="1298735"/>
    <lineage>
        <taxon>Bacteria</taxon>
        <taxon>Pseudomonadati</taxon>
        <taxon>Pseudomonadota</taxon>
        <taxon>Alphaproteobacteria</taxon>
        <taxon>Maricaulales</taxon>
        <taxon>Robiginitomaculaceae</taxon>
        <taxon>Algimonas</taxon>
    </lineage>
</organism>
<evidence type="ECO:0000313" key="2">
    <source>
        <dbReference type="Proteomes" id="UP001161391"/>
    </source>
</evidence>
<keyword evidence="2" id="KW-1185">Reference proteome</keyword>
<accession>A0ABQ5V554</accession>
<name>A0ABQ5V554_9PROT</name>
<proteinExistence type="predicted"/>
<gene>
    <name evidence="1" type="ORF">GCM10007853_03890</name>
</gene>
<dbReference type="RefSeq" id="WP_284386960.1">
    <property type="nucleotide sequence ID" value="NZ_BSNK01000001.1"/>
</dbReference>
<reference evidence="1" key="1">
    <citation type="journal article" date="2014" name="Int. J. Syst. Evol. Microbiol.">
        <title>Complete genome of a new Firmicutes species belonging to the dominant human colonic microbiota ('Ruminococcus bicirculans') reveals two chromosomes and a selective capacity to utilize plant glucans.</title>
        <authorList>
            <consortium name="NISC Comparative Sequencing Program"/>
            <person name="Wegmann U."/>
            <person name="Louis P."/>
            <person name="Goesmann A."/>
            <person name="Henrissat B."/>
            <person name="Duncan S.H."/>
            <person name="Flint H.J."/>
        </authorList>
    </citation>
    <scope>NUCLEOTIDE SEQUENCE</scope>
    <source>
        <strain evidence="1">NBRC 108219</strain>
    </source>
</reference>
<dbReference type="EMBL" id="BSNK01000001">
    <property type="protein sequence ID" value="GLQ22515.1"/>
    <property type="molecule type" value="Genomic_DNA"/>
</dbReference>
<sequence>MADRLIELDTPAFEVGKAIGERFDLPPATLRITHWGDETDGTPRLVFYETLWTPYADAFANRFLAPYESDVELGLRSSPDHCGGEKDAPPVKQLMDDEPNFPSRSLLNGIIKDDVMLDGLADAVLSVGPLGAAARDAIRQSICIMASDALEVPARSDTFPRCELTQATMDRFGGTDRIVTHLDQHEFAVLTYSLGSFLLLDTLDEFRLWPGDLGAAEPTCALMPSLLDDTPVYMFSNQVALLLAAHPHFGCDPETSCNLYAEFGDHKVLLTDPREHRGAAISASQSCDAQTSLRLIAFNDPNDVMGYRLPDFLIDSPLIGSILNIEVRNPALQIPFLLTDPAAAHSNHDRNPKILDFMIKGWVAEMSGSDAASN</sequence>
<dbReference type="Proteomes" id="UP001161391">
    <property type="component" value="Unassembled WGS sequence"/>
</dbReference>
<evidence type="ECO:0000313" key="1">
    <source>
        <dbReference type="EMBL" id="GLQ22515.1"/>
    </source>
</evidence>